<evidence type="ECO:0000313" key="3">
    <source>
        <dbReference type="Proteomes" id="UP000015354"/>
    </source>
</evidence>
<gene>
    <name evidence="2" type="ORF">STCU_12337</name>
</gene>
<feature type="compositionally biased region" description="Low complexity" evidence="1">
    <location>
        <begin position="59"/>
        <end position="71"/>
    </location>
</feature>
<evidence type="ECO:0000313" key="2">
    <source>
        <dbReference type="EMBL" id="EPY15114.1"/>
    </source>
</evidence>
<name>S9TDV7_9TRYP</name>
<accession>S9TDV7</accession>
<protein>
    <submittedName>
        <fullName evidence="2">Uncharacterized protein</fullName>
    </submittedName>
</protein>
<dbReference type="Proteomes" id="UP000015354">
    <property type="component" value="Unassembled WGS sequence"/>
</dbReference>
<evidence type="ECO:0000256" key="1">
    <source>
        <dbReference type="SAM" id="MobiDB-lite"/>
    </source>
</evidence>
<organism evidence="2 3">
    <name type="scientific">Strigomonas culicis</name>
    <dbReference type="NCBI Taxonomy" id="28005"/>
    <lineage>
        <taxon>Eukaryota</taxon>
        <taxon>Discoba</taxon>
        <taxon>Euglenozoa</taxon>
        <taxon>Kinetoplastea</taxon>
        <taxon>Metakinetoplastina</taxon>
        <taxon>Trypanosomatida</taxon>
        <taxon>Trypanosomatidae</taxon>
        <taxon>Strigomonadinae</taxon>
        <taxon>Strigomonas</taxon>
    </lineage>
</organism>
<reference evidence="2 3" key="1">
    <citation type="journal article" date="2013" name="PLoS ONE">
        <title>Predicting the Proteins of Angomonas deanei, Strigomonas culicis and Their Respective Endosymbionts Reveals New Aspects of the Trypanosomatidae Family.</title>
        <authorList>
            <person name="Motta M.C."/>
            <person name="Martins A.C."/>
            <person name="de Souza S.S."/>
            <person name="Catta-Preta C.M."/>
            <person name="Silva R."/>
            <person name="Klein C.C."/>
            <person name="de Almeida L.G."/>
            <person name="de Lima Cunha O."/>
            <person name="Ciapina L.P."/>
            <person name="Brocchi M."/>
            <person name="Colabardini A.C."/>
            <person name="de Araujo Lima B."/>
            <person name="Machado C.R."/>
            <person name="de Almeida Soares C.M."/>
            <person name="Probst C.M."/>
            <person name="de Menezes C.B."/>
            <person name="Thompson C.E."/>
            <person name="Bartholomeu D.C."/>
            <person name="Gradia D.F."/>
            <person name="Pavoni D.P."/>
            <person name="Grisard E.C."/>
            <person name="Fantinatti-Garboggini F."/>
            <person name="Marchini F.K."/>
            <person name="Rodrigues-Luiz G.F."/>
            <person name="Wagner G."/>
            <person name="Goldman G.H."/>
            <person name="Fietto J.L."/>
            <person name="Elias M.C."/>
            <person name="Goldman M.H."/>
            <person name="Sagot M.F."/>
            <person name="Pereira M."/>
            <person name="Stoco P.H."/>
            <person name="de Mendonca-Neto R.P."/>
            <person name="Teixeira S.M."/>
            <person name="Maciel T.E."/>
            <person name="de Oliveira Mendes T.A."/>
            <person name="Urmenyi T.P."/>
            <person name="de Souza W."/>
            <person name="Schenkman S."/>
            <person name="de Vasconcelos A.T."/>
        </authorList>
    </citation>
    <scope>NUCLEOTIDE SEQUENCE [LARGE SCALE GENOMIC DNA]</scope>
</reference>
<keyword evidence="3" id="KW-1185">Reference proteome</keyword>
<dbReference type="AlphaFoldDB" id="S9TDV7"/>
<proteinExistence type="predicted"/>
<dbReference type="EMBL" id="ATMH01012576">
    <property type="protein sequence ID" value="EPY15114.1"/>
    <property type="molecule type" value="Genomic_DNA"/>
</dbReference>
<sequence length="71" mass="7211">MHGEAEYDLVDQYGIPREPGRAAAAPAPPPKSGGALESFASDLTDQVERGVNAMGGEAGAPRPRAGAGHRA</sequence>
<comment type="caution">
    <text evidence="2">The sequence shown here is derived from an EMBL/GenBank/DDBJ whole genome shotgun (WGS) entry which is preliminary data.</text>
</comment>
<feature type="region of interest" description="Disordered" evidence="1">
    <location>
        <begin position="1"/>
        <end position="71"/>
    </location>
</feature>